<dbReference type="Proteomes" id="UP000325434">
    <property type="component" value="Unassembled WGS sequence"/>
</dbReference>
<sequence length="140" mass="15928">MSSSVLSIAIHHPWGICYIYSRTLLQRGDKSHQVATRCGSSLSLTPKPKLPVQWVIPAQRSRQSNNKRLSSLLSPTFQLDRPRLRGTGAGPFSFPSGTEAQSYFSSLLFCVCLSFCFLSFFLFFFYFFRSQRLPLLVLCF</sequence>
<name>A0A5N6GKK2_ASPFL</name>
<evidence type="ECO:0000256" key="1">
    <source>
        <dbReference type="SAM" id="Phobius"/>
    </source>
</evidence>
<proteinExistence type="predicted"/>
<evidence type="ECO:0000313" key="2">
    <source>
        <dbReference type="EMBL" id="KAB8242886.1"/>
    </source>
</evidence>
<keyword evidence="1" id="KW-1133">Transmembrane helix</keyword>
<reference evidence="2" key="1">
    <citation type="submission" date="2019-04" db="EMBL/GenBank/DDBJ databases">
        <title>Friends and foes A comparative genomics study of 23 Aspergillus species from section Flavi.</title>
        <authorList>
            <consortium name="DOE Joint Genome Institute"/>
            <person name="Kjaerbolling I."/>
            <person name="Vesth T."/>
            <person name="Frisvad J.C."/>
            <person name="Nybo J.L."/>
            <person name="Theobald S."/>
            <person name="Kildgaard S."/>
            <person name="Isbrandt T."/>
            <person name="Kuo A."/>
            <person name="Sato A."/>
            <person name="Lyhne E.K."/>
            <person name="Kogle M.E."/>
            <person name="Wiebenga A."/>
            <person name="Kun R.S."/>
            <person name="Lubbers R.J."/>
            <person name="Makela M.R."/>
            <person name="Barry K."/>
            <person name="Chovatia M."/>
            <person name="Clum A."/>
            <person name="Daum C."/>
            <person name="Haridas S."/>
            <person name="He G."/>
            <person name="LaButti K."/>
            <person name="Lipzen A."/>
            <person name="Mondo S."/>
            <person name="Riley R."/>
            <person name="Salamov A."/>
            <person name="Simmons B.A."/>
            <person name="Magnuson J.K."/>
            <person name="Henrissat B."/>
            <person name="Mortensen U.H."/>
            <person name="Larsen T.O."/>
            <person name="Devries R.P."/>
            <person name="Grigoriev I.V."/>
            <person name="Machida M."/>
            <person name="Baker S.E."/>
            <person name="Andersen M.R."/>
        </authorList>
    </citation>
    <scope>NUCLEOTIDE SEQUENCE [LARGE SCALE GENOMIC DNA]</scope>
    <source>
        <strain evidence="2">CBS 121.62</strain>
    </source>
</reference>
<dbReference type="AlphaFoldDB" id="A0A5N6GKK2"/>
<feature type="transmembrane region" description="Helical" evidence="1">
    <location>
        <begin position="103"/>
        <end position="128"/>
    </location>
</feature>
<organism evidence="2">
    <name type="scientific">Aspergillus flavus</name>
    <dbReference type="NCBI Taxonomy" id="5059"/>
    <lineage>
        <taxon>Eukaryota</taxon>
        <taxon>Fungi</taxon>
        <taxon>Dikarya</taxon>
        <taxon>Ascomycota</taxon>
        <taxon>Pezizomycotina</taxon>
        <taxon>Eurotiomycetes</taxon>
        <taxon>Eurotiomycetidae</taxon>
        <taxon>Eurotiales</taxon>
        <taxon>Aspergillaceae</taxon>
        <taxon>Aspergillus</taxon>
        <taxon>Aspergillus subgen. Circumdati</taxon>
    </lineage>
</organism>
<keyword evidence="1" id="KW-0472">Membrane</keyword>
<keyword evidence="1" id="KW-0812">Transmembrane</keyword>
<dbReference type="VEuPathDB" id="FungiDB:F9C07_2280069"/>
<protein>
    <submittedName>
        <fullName evidence="2">Uncharacterized protein</fullName>
    </submittedName>
</protein>
<gene>
    <name evidence="2" type="ORF">BDV35DRAFT_13918</name>
</gene>
<dbReference type="EMBL" id="ML734653">
    <property type="protein sequence ID" value="KAB8242886.1"/>
    <property type="molecule type" value="Genomic_DNA"/>
</dbReference>
<accession>A0A5N6GKK2</accession>